<reference evidence="1" key="1">
    <citation type="submission" date="2014-11" db="EMBL/GenBank/DDBJ databases">
        <authorList>
            <person name="Amaro Gonzalez C."/>
        </authorList>
    </citation>
    <scope>NUCLEOTIDE SEQUENCE</scope>
</reference>
<reference evidence="1" key="2">
    <citation type="journal article" date="2015" name="Fish Shellfish Immunol.">
        <title>Early steps in the European eel (Anguilla anguilla)-Vibrio vulnificus interaction in the gills: Role of the RtxA13 toxin.</title>
        <authorList>
            <person name="Callol A."/>
            <person name="Pajuelo D."/>
            <person name="Ebbesson L."/>
            <person name="Teles M."/>
            <person name="MacKenzie S."/>
            <person name="Amaro C."/>
        </authorList>
    </citation>
    <scope>NUCLEOTIDE SEQUENCE</scope>
</reference>
<protein>
    <submittedName>
        <fullName evidence="1">Uncharacterized protein</fullName>
    </submittedName>
</protein>
<accession>A0A0E9QXJ9</accession>
<organism evidence="1">
    <name type="scientific">Anguilla anguilla</name>
    <name type="common">European freshwater eel</name>
    <name type="synonym">Muraena anguilla</name>
    <dbReference type="NCBI Taxonomy" id="7936"/>
    <lineage>
        <taxon>Eukaryota</taxon>
        <taxon>Metazoa</taxon>
        <taxon>Chordata</taxon>
        <taxon>Craniata</taxon>
        <taxon>Vertebrata</taxon>
        <taxon>Euteleostomi</taxon>
        <taxon>Actinopterygii</taxon>
        <taxon>Neopterygii</taxon>
        <taxon>Teleostei</taxon>
        <taxon>Anguilliformes</taxon>
        <taxon>Anguillidae</taxon>
        <taxon>Anguilla</taxon>
    </lineage>
</organism>
<name>A0A0E9QXJ9_ANGAN</name>
<dbReference type="AlphaFoldDB" id="A0A0E9QXJ9"/>
<proteinExistence type="predicted"/>
<sequence length="52" mass="5764">MLSETGLAVFLFSVSVFTKSKKMRGNAALKNNHLELRFPRIEFNGTALCAGF</sequence>
<dbReference type="EMBL" id="GBXM01086998">
    <property type="protein sequence ID" value="JAH21579.1"/>
    <property type="molecule type" value="Transcribed_RNA"/>
</dbReference>
<evidence type="ECO:0000313" key="1">
    <source>
        <dbReference type="EMBL" id="JAH21579.1"/>
    </source>
</evidence>